<protein>
    <submittedName>
        <fullName evidence="3">Uncharacterized protein</fullName>
    </submittedName>
</protein>
<dbReference type="Proteomes" id="UP000433483">
    <property type="component" value="Unassembled WGS sequence"/>
</dbReference>
<organism evidence="3 13">
    <name type="scientific">Phytophthora fragariae</name>
    <dbReference type="NCBI Taxonomy" id="53985"/>
    <lineage>
        <taxon>Eukaryota</taxon>
        <taxon>Sar</taxon>
        <taxon>Stramenopiles</taxon>
        <taxon>Oomycota</taxon>
        <taxon>Peronosporomycetes</taxon>
        <taxon>Peronosporales</taxon>
        <taxon>Peronosporaceae</taxon>
        <taxon>Phytophthora</taxon>
    </lineage>
</organism>
<dbReference type="Proteomes" id="UP000440732">
    <property type="component" value="Unassembled WGS sequence"/>
</dbReference>
<evidence type="ECO:0000313" key="9">
    <source>
        <dbReference type="Proteomes" id="UP000433483"/>
    </source>
</evidence>
<keyword evidence="1" id="KW-0732">Signal</keyword>
<reference evidence="8 9" key="1">
    <citation type="submission" date="2018-08" db="EMBL/GenBank/DDBJ databases">
        <title>Genomic investigation of the strawberry pathogen Phytophthora fragariae indicates pathogenicity is determined by transcriptional variation in three key races.</title>
        <authorList>
            <person name="Adams T.M."/>
            <person name="Armitage A.D."/>
            <person name="Sobczyk M.K."/>
            <person name="Bates H.J."/>
            <person name="Dunwell J.M."/>
            <person name="Nellist C.F."/>
            <person name="Harrison R.J."/>
        </authorList>
    </citation>
    <scope>NUCLEOTIDE SEQUENCE [LARGE SCALE GENOMIC DNA]</scope>
    <source>
        <strain evidence="7 10">A4</strain>
        <strain evidence="6 11">BC-1</strain>
        <strain evidence="5 9">NOV-27</strain>
        <strain evidence="4 12">NOV-5</strain>
        <strain evidence="3 13">NOV-71</strain>
        <strain evidence="2 8">NOV-9</strain>
    </source>
</reference>
<feature type="signal peptide" evidence="1">
    <location>
        <begin position="1"/>
        <end position="22"/>
    </location>
</feature>
<dbReference type="Proteomes" id="UP000441208">
    <property type="component" value="Unassembled WGS sequence"/>
</dbReference>
<evidence type="ECO:0000313" key="4">
    <source>
        <dbReference type="EMBL" id="KAE9145070.1"/>
    </source>
</evidence>
<evidence type="ECO:0000256" key="1">
    <source>
        <dbReference type="SAM" id="SignalP"/>
    </source>
</evidence>
<evidence type="ECO:0000313" key="2">
    <source>
        <dbReference type="EMBL" id="KAE8938153.1"/>
    </source>
</evidence>
<dbReference type="EMBL" id="QXGE01000487">
    <property type="protein sequence ID" value="KAE9311055.1"/>
    <property type="molecule type" value="Genomic_DNA"/>
</dbReference>
<keyword evidence="9" id="KW-1185">Reference proteome</keyword>
<evidence type="ECO:0000313" key="6">
    <source>
        <dbReference type="EMBL" id="KAE9233440.1"/>
    </source>
</evidence>
<name>A0A6A3SB53_9STRA</name>
<evidence type="ECO:0000313" key="11">
    <source>
        <dbReference type="Proteomes" id="UP000440367"/>
    </source>
</evidence>
<comment type="caution">
    <text evidence="3">The sequence shown here is derived from an EMBL/GenBank/DDBJ whole genome shotgun (WGS) entry which is preliminary data.</text>
</comment>
<dbReference type="EMBL" id="QXGF01000581">
    <property type="protein sequence ID" value="KAE8938153.1"/>
    <property type="molecule type" value="Genomic_DNA"/>
</dbReference>
<feature type="chain" id="PRO_5036165973" evidence="1">
    <location>
        <begin position="23"/>
        <end position="51"/>
    </location>
</feature>
<proteinExistence type="predicted"/>
<dbReference type="Proteomes" id="UP000437068">
    <property type="component" value="Unassembled WGS sequence"/>
</dbReference>
<dbReference type="Proteomes" id="UP000440367">
    <property type="component" value="Unassembled WGS sequence"/>
</dbReference>
<dbReference type="AlphaFoldDB" id="A0A6A3SB53"/>
<evidence type="ECO:0000313" key="10">
    <source>
        <dbReference type="Proteomes" id="UP000437068"/>
    </source>
</evidence>
<dbReference type="EMBL" id="QXGD01000572">
    <property type="protein sequence ID" value="KAE9233440.1"/>
    <property type="molecule type" value="Genomic_DNA"/>
</dbReference>
<accession>A0A6A3SB53</accession>
<dbReference type="EMBL" id="QXGB01000541">
    <property type="protein sequence ID" value="KAE9211313.1"/>
    <property type="molecule type" value="Genomic_DNA"/>
</dbReference>
<evidence type="ECO:0000313" key="13">
    <source>
        <dbReference type="Proteomes" id="UP000441208"/>
    </source>
</evidence>
<dbReference type="Proteomes" id="UP000429523">
    <property type="component" value="Unassembled WGS sequence"/>
</dbReference>
<evidence type="ECO:0000313" key="12">
    <source>
        <dbReference type="Proteomes" id="UP000440732"/>
    </source>
</evidence>
<gene>
    <name evidence="7" type="ORF">PF001_g9904</name>
    <name evidence="6" type="ORF">PF002_g12076</name>
    <name evidence="5" type="ORF">PF005_g11058</name>
    <name evidence="4" type="ORF">PF006_g10044</name>
    <name evidence="3" type="ORF">PF007_g10911</name>
    <name evidence="2" type="ORF">PF009_g11963</name>
</gene>
<evidence type="ECO:0000313" key="8">
    <source>
        <dbReference type="Proteomes" id="UP000429523"/>
    </source>
</evidence>
<sequence length="51" mass="5785">MDMTPMLIHRMMFLATPPISWGLFICKPVGSSGIKTWKTRTLHPSFVTCCD</sequence>
<dbReference type="EMBL" id="QXGA01000495">
    <property type="protein sequence ID" value="KAE9145070.1"/>
    <property type="molecule type" value="Genomic_DNA"/>
</dbReference>
<evidence type="ECO:0000313" key="7">
    <source>
        <dbReference type="EMBL" id="KAE9311055.1"/>
    </source>
</evidence>
<evidence type="ECO:0000313" key="5">
    <source>
        <dbReference type="EMBL" id="KAE9211313.1"/>
    </source>
</evidence>
<evidence type="ECO:0000313" key="3">
    <source>
        <dbReference type="EMBL" id="KAE9112930.1"/>
    </source>
</evidence>
<dbReference type="EMBL" id="QXFZ01000532">
    <property type="protein sequence ID" value="KAE9112930.1"/>
    <property type="molecule type" value="Genomic_DNA"/>
</dbReference>